<dbReference type="SUPFAM" id="SSF49785">
    <property type="entry name" value="Galactose-binding domain-like"/>
    <property type="match status" value="1"/>
</dbReference>
<dbReference type="Proteomes" id="UP000291981">
    <property type="component" value="Unassembled WGS sequence"/>
</dbReference>
<dbReference type="AlphaFoldDB" id="A0A4Q8QFV6"/>
<evidence type="ECO:0000256" key="3">
    <source>
        <dbReference type="ARBA" id="ARBA00022801"/>
    </source>
</evidence>
<feature type="domain" description="P/Homo B" evidence="5">
    <location>
        <begin position="829"/>
        <end position="986"/>
    </location>
</feature>
<dbReference type="SUPFAM" id="SSF55486">
    <property type="entry name" value="Metalloproteases ('zincins'), catalytic domain"/>
    <property type="match status" value="1"/>
</dbReference>
<dbReference type="InterPro" id="IPR003961">
    <property type="entry name" value="FN3_dom"/>
</dbReference>
<dbReference type="Gene3D" id="2.60.120.260">
    <property type="entry name" value="Galactose-binding domain-like"/>
    <property type="match status" value="1"/>
</dbReference>
<proteinExistence type="predicted"/>
<dbReference type="InterPro" id="IPR036116">
    <property type="entry name" value="FN3_sf"/>
</dbReference>
<accession>A0A4Q8QFV6</accession>
<evidence type="ECO:0000256" key="2">
    <source>
        <dbReference type="ARBA" id="ARBA00022729"/>
    </source>
</evidence>
<dbReference type="PROSITE" id="PS50853">
    <property type="entry name" value="FN3"/>
    <property type="match status" value="1"/>
</dbReference>
<sequence length="1256" mass="134769">MKAKLHLVFSITIFFSSFCTFSQQDYWKSISAKEEYKSASLQDVRKQGKVFGLSKETFKSKLPAASSSKTSGNVIHLPNSKGELIAFQIKETSVLHPELSKKYPGIKSYSGQSLDNQYRIKLSQSHKGFQGMMVSVEGNSTSFMEPVANASDVYVVYDKESSLTSKQDFVCETEKMQQLVQKTLSPLVDDQVLRKFRIAVSTTGEYTSFHGGTVADALAAINATLTRVNEVFETDLGVTLELIPNNDLVIFTNAATDPYNGNLNAQVQSTLTTTIGEANYDVGHLFNRVGQGQDNGNAGFIGAVCEDNRKGSAFASAFTPQGDVFDLDFVAHELGHQFGANHTWSFESEGTGVQAEPASGTTIMGYAGIVPGNNVQPNGDDYFHYNSIFQIRNYLATVSCGENTALTNNPPTVTPIGDFIIPQGTAFVLEGVASDSDVGDVLTYTWEQIDDGVVTTSTFGPESPVGANFRSLPPSISPQRYFPRLSRVIQGSLTQTNPPLNGAWETVSNIQRDLSFALTVRDNAVGGGQVVSDLLDVNVIGSAGPFTITSQSTNEIYEAGSVQTITWDVANTDIAPINAQTVDIFMSIDGGITFPITVLQGTLNDGTEDVQMPGNASTNARIMVKASDNVFFAVNSSNFTIQETDVVLNFQELSYEVCQPNDIIIPFTYQTFGGFSETSTFSANVPAGMTSAFAPIQADANDTAVNLTLSNTGSVTPGVYTITVTSTSATVTKNVELSLVVQDGTFGDVVLVSPADSESDVPVNAEFTWQANPAFTNYDIEIATDIGFSNIVESASIPFTSYTSSNLDSETSYFWRVRPSNGCGTGTFGTPFTFTTVTVDCKTLEANNLPISISPAGTSTISTSVSIFEDLSVSDVNIDLELNHTYLEDLVIHLISPAGTRVALISNTCGDLNNINAVFDDDGTDISCSGNPAISGTIRPIGALSSFVGESTLGEWTLEIQDTAPGDGGSLIGFTLEVCVEGTFRPDEDEDGVFDDGDDLCLGTPKGVEVDTSGCPVNRLPADNFLVEIQSESCRNNNDGSVAISTTNTALTYTATLDGSGTTLNADFTTSQTFENLTAGNYSLCINGTDGTINYQEVCFDIVVSEPDILSVSAVQQDGVVSLNLEGGSLYNVELNGLVQQTENSELEIELKEGLNTLKVFTNLPCQGSFEGTFRVSFSGILYPNPIGASTKVFISREIGDVFIQVFSAEGRLVMTDSRRVDGSELEMDFSALPTGVYYLRLQGAQLNKEFKMIKR</sequence>
<dbReference type="Pfam" id="PF01483">
    <property type="entry name" value="P_proprotein"/>
    <property type="match status" value="1"/>
</dbReference>
<dbReference type="GO" id="GO:0008237">
    <property type="term" value="F:metallopeptidase activity"/>
    <property type="evidence" value="ECO:0007669"/>
    <property type="project" value="InterPro"/>
</dbReference>
<dbReference type="GO" id="GO:0004252">
    <property type="term" value="F:serine-type endopeptidase activity"/>
    <property type="evidence" value="ECO:0007669"/>
    <property type="project" value="InterPro"/>
</dbReference>
<dbReference type="EMBL" id="SGIU01000002">
    <property type="protein sequence ID" value="TAI47219.1"/>
    <property type="molecule type" value="Genomic_DNA"/>
</dbReference>
<dbReference type="InterPro" id="IPR026444">
    <property type="entry name" value="Secre_tail"/>
</dbReference>
<dbReference type="SUPFAM" id="SSF49265">
    <property type="entry name" value="Fibronectin type III"/>
    <property type="match status" value="1"/>
</dbReference>
<dbReference type="RefSeq" id="WP_130613833.1">
    <property type="nucleotide sequence ID" value="NZ_SGIU01000002.1"/>
</dbReference>
<dbReference type="Gene3D" id="3.40.390.10">
    <property type="entry name" value="Collagenase (Catalytic Domain)"/>
    <property type="match status" value="1"/>
</dbReference>
<dbReference type="InterPro" id="IPR002884">
    <property type="entry name" value="P_dom"/>
</dbReference>
<evidence type="ECO:0000259" key="4">
    <source>
        <dbReference type="PROSITE" id="PS50853"/>
    </source>
</evidence>
<comment type="caution">
    <text evidence="6">The sequence shown here is derived from an EMBL/GenBank/DDBJ whole genome shotgun (WGS) entry which is preliminary data.</text>
</comment>
<dbReference type="GO" id="GO:0006508">
    <property type="term" value="P:proteolysis"/>
    <property type="evidence" value="ECO:0007669"/>
    <property type="project" value="UniProtKB-KW"/>
</dbReference>
<feature type="domain" description="Fibronectin type-III" evidence="4">
    <location>
        <begin position="750"/>
        <end position="839"/>
    </location>
</feature>
<protein>
    <submittedName>
        <fullName evidence="6">T9SS type A sorting domain-containing protein</fullName>
    </submittedName>
</protein>
<keyword evidence="2" id="KW-0732">Signal</keyword>
<dbReference type="OrthoDB" id="9792152at2"/>
<dbReference type="NCBIfam" id="TIGR04183">
    <property type="entry name" value="Por_Secre_tail"/>
    <property type="match status" value="1"/>
</dbReference>
<reference evidence="6 7" key="1">
    <citation type="submission" date="2019-02" db="EMBL/GenBank/DDBJ databases">
        <title>Draft genome sequence of Muricauda sp. 176CP4-71.</title>
        <authorList>
            <person name="Park J.-S."/>
        </authorList>
    </citation>
    <scope>NUCLEOTIDE SEQUENCE [LARGE SCALE GENOMIC DNA]</scope>
    <source>
        <strain evidence="6 7">176CP4-71</strain>
    </source>
</reference>
<dbReference type="Pfam" id="PF13583">
    <property type="entry name" value="Reprolysin_4"/>
    <property type="match status" value="1"/>
</dbReference>
<dbReference type="Pfam" id="PF18962">
    <property type="entry name" value="Por_Secre_tail"/>
    <property type="match status" value="1"/>
</dbReference>
<keyword evidence="3" id="KW-0378">Hydrolase</keyword>
<dbReference type="InterPro" id="IPR013783">
    <property type="entry name" value="Ig-like_fold"/>
</dbReference>
<organism evidence="6 7">
    <name type="scientific">Flagellimonas allohymeniacidonis</name>
    <dbReference type="NCBI Taxonomy" id="2517819"/>
    <lineage>
        <taxon>Bacteria</taxon>
        <taxon>Pseudomonadati</taxon>
        <taxon>Bacteroidota</taxon>
        <taxon>Flavobacteriia</taxon>
        <taxon>Flavobacteriales</taxon>
        <taxon>Flavobacteriaceae</taxon>
        <taxon>Flagellimonas</taxon>
    </lineage>
</organism>
<gene>
    <name evidence="6" type="ORF">EW142_11085</name>
</gene>
<evidence type="ECO:0000256" key="1">
    <source>
        <dbReference type="ARBA" id="ARBA00022670"/>
    </source>
</evidence>
<evidence type="ECO:0000313" key="6">
    <source>
        <dbReference type="EMBL" id="TAI47219.1"/>
    </source>
</evidence>
<evidence type="ECO:0000259" key="5">
    <source>
        <dbReference type="PROSITE" id="PS51829"/>
    </source>
</evidence>
<dbReference type="InterPro" id="IPR024079">
    <property type="entry name" value="MetalloPept_cat_dom_sf"/>
</dbReference>
<dbReference type="Gene3D" id="2.60.40.10">
    <property type="entry name" value="Immunoglobulins"/>
    <property type="match status" value="1"/>
</dbReference>
<keyword evidence="1" id="KW-0645">Protease</keyword>
<dbReference type="PROSITE" id="PS51829">
    <property type="entry name" value="P_HOMO_B"/>
    <property type="match status" value="1"/>
</dbReference>
<name>A0A4Q8QFV6_9FLAO</name>
<keyword evidence="7" id="KW-1185">Reference proteome</keyword>
<dbReference type="InterPro" id="IPR008979">
    <property type="entry name" value="Galactose-bd-like_sf"/>
</dbReference>
<evidence type="ECO:0000313" key="7">
    <source>
        <dbReference type="Proteomes" id="UP000291981"/>
    </source>
</evidence>